<feature type="domain" description="Cupin type-2" evidence="2">
    <location>
        <begin position="75"/>
        <end position="140"/>
    </location>
</feature>
<dbReference type="RefSeq" id="WP_234868120.1">
    <property type="nucleotide sequence ID" value="NZ_JAKEVY010000006.1"/>
</dbReference>
<comment type="caution">
    <text evidence="3">The sequence shown here is derived from an EMBL/GenBank/DDBJ whole genome shotgun (WGS) entry which is preliminary data.</text>
</comment>
<feature type="signal peptide" evidence="1">
    <location>
        <begin position="1"/>
        <end position="27"/>
    </location>
</feature>
<dbReference type="Gene3D" id="2.60.120.10">
    <property type="entry name" value="Jelly Rolls"/>
    <property type="match status" value="1"/>
</dbReference>
<dbReference type="InterPro" id="IPR053146">
    <property type="entry name" value="QDO-like"/>
</dbReference>
<dbReference type="PANTHER" id="PTHR36440">
    <property type="entry name" value="PUTATIVE (AFU_ORTHOLOGUE AFUA_8G07350)-RELATED"/>
    <property type="match status" value="1"/>
</dbReference>
<gene>
    <name evidence="3" type="ORF">L0U88_18915</name>
</gene>
<dbReference type="InterPro" id="IPR013096">
    <property type="entry name" value="Cupin_2"/>
</dbReference>
<evidence type="ECO:0000259" key="2">
    <source>
        <dbReference type="Pfam" id="PF07883"/>
    </source>
</evidence>
<accession>A0ABS9BLX2</accession>
<dbReference type="InterPro" id="IPR014710">
    <property type="entry name" value="RmlC-like_jellyroll"/>
</dbReference>
<evidence type="ECO:0000313" key="3">
    <source>
        <dbReference type="EMBL" id="MCF1716721.1"/>
    </source>
</evidence>
<dbReference type="EMBL" id="JAKEVY010000006">
    <property type="protein sequence ID" value="MCF1716721.1"/>
    <property type="molecule type" value="Genomic_DNA"/>
</dbReference>
<proteinExistence type="predicted"/>
<dbReference type="InterPro" id="IPR006311">
    <property type="entry name" value="TAT_signal"/>
</dbReference>
<dbReference type="PANTHER" id="PTHR36440:SF1">
    <property type="entry name" value="PUTATIVE (AFU_ORTHOLOGUE AFUA_8G07350)-RELATED"/>
    <property type="match status" value="1"/>
</dbReference>
<dbReference type="InterPro" id="IPR011051">
    <property type="entry name" value="RmlC_Cupin_sf"/>
</dbReference>
<reference evidence="3 4" key="1">
    <citation type="submission" date="2022-01" db="EMBL/GenBank/DDBJ databases">
        <title>Flavihumibacter sp. nov., isolated from sediment of a river.</title>
        <authorList>
            <person name="Liu H."/>
        </authorList>
    </citation>
    <scope>NUCLEOTIDE SEQUENCE [LARGE SCALE GENOMIC DNA]</scope>
    <source>
        <strain evidence="3 4">RY-1</strain>
    </source>
</reference>
<sequence>MKKSRKKFLQQSAAGVLGLLAAPQLFAQVAGESQPVVMHAEEGETYWIGRRNSPLTIKVAKDRQGNETMSFCTELIAPGEGIPLHKHLNEDELIFIHRGEGKLELDGKQIPVKEGSVALVPKGVWHSMTNTAKENLVMVFSYSPAGFEGYFREFGSPVGTPWKPKSQEEYNRLNKKWGIVYK</sequence>
<protein>
    <submittedName>
        <fullName evidence="3">Cupin domain-containing protein</fullName>
    </submittedName>
</protein>
<organism evidence="3 4">
    <name type="scientific">Flavihumibacter fluminis</name>
    <dbReference type="NCBI Taxonomy" id="2909236"/>
    <lineage>
        <taxon>Bacteria</taxon>
        <taxon>Pseudomonadati</taxon>
        <taxon>Bacteroidota</taxon>
        <taxon>Chitinophagia</taxon>
        <taxon>Chitinophagales</taxon>
        <taxon>Chitinophagaceae</taxon>
        <taxon>Flavihumibacter</taxon>
    </lineage>
</organism>
<name>A0ABS9BLX2_9BACT</name>
<keyword evidence="4" id="KW-1185">Reference proteome</keyword>
<keyword evidence="1" id="KW-0732">Signal</keyword>
<dbReference type="PROSITE" id="PS51318">
    <property type="entry name" value="TAT"/>
    <property type="match status" value="1"/>
</dbReference>
<dbReference type="Pfam" id="PF07883">
    <property type="entry name" value="Cupin_2"/>
    <property type="match status" value="1"/>
</dbReference>
<dbReference type="Proteomes" id="UP001200145">
    <property type="component" value="Unassembled WGS sequence"/>
</dbReference>
<evidence type="ECO:0000313" key="4">
    <source>
        <dbReference type="Proteomes" id="UP001200145"/>
    </source>
</evidence>
<evidence type="ECO:0000256" key="1">
    <source>
        <dbReference type="SAM" id="SignalP"/>
    </source>
</evidence>
<dbReference type="SUPFAM" id="SSF51182">
    <property type="entry name" value="RmlC-like cupins"/>
    <property type="match status" value="1"/>
</dbReference>
<feature type="chain" id="PRO_5046701762" evidence="1">
    <location>
        <begin position="28"/>
        <end position="182"/>
    </location>
</feature>